<dbReference type="InterPro" id="IPR025665">
    <property type="entry name" value="Beta-barrel_OMP_2"/>
</dbReference>
<gene>
    <name evidence="2" type="ORF">QQ020_30160</name>
</gene>
<accession>A0ABT8LH77</accession>
<dbReference type="EMBL" id="JAUJEB010000008">
    <property type="protein sequence ID" value="MDN5216371.1"/>
    <property type="molecule type" value="Genomic_DNA"/>
</dbReference>
<organism evidence="2 3">
    <name type="scientific">Agaribacillus aureus</name>
    <dbReference type="NCBI Taxonomy" id="3051825"/>
    <lineage>
        <taxon>Bacteria</taxon>
        <taxon>Pseudomonadati</taxon>
        <taxon>Bacteroidota</taxon>
        <taxon>Cytophagia</taxon>
        <taxon>Cytophagales</taxon>
        <taxon>Splendidivirgaceae</taxon>
        <taxon>Agaribacillus</taxon>
    </lineage>
</organism>
<proteinExistence type="predicted"/>
<comment type="caution">
    <text evidence="2">The sequence shown here is derived from an EMBL/GenBank/DDBJ whole genome shotgun (WGS) entry which is preliminary data.</text>
</comment>
<reference evidence="2" key="1">
    <citation type="submission" date="2023-06" db="EMBL/GenBank/DDBJ databases">
        <title>Genomic of Agaribacillus aureum.</title>
        <authorList>
            <person name="Wang G."/>
        </authorList>
    </citation>
    <scope>NUCLEOTIDE SEQUENCE</scope>
    <source>
        <strain evidence="2">BMA12</strain>
    </source>
</reference>
<evidence type="ECO:0000313" key="2">
    <source>
        <dbReference type="EMBL" id="MDN5216371.1"/>
    </source>
</evidence>
<keyword evidence="3" id="KW-1185">Reference proteome</keyword>
<name>A0ABT8LH77_9BACT</name>
<feature type="domain" description="Outer membrane protein beta-barrel" evidence="1">
    <location>
        <begin position="19"/>
        <end position="185"/>
    </location>
</feature>
<dbReference type="RefSeq" id="WP_346761709.1">
    <property type="nucleotide sequence ID" value="NZ_JAUJEB010000008.1"/>
</dbReference>
<evidence type="ECO:0000259" key="1">
    <source>
        <dbReference type="Pfam" id="PF13568"/>
    </source>
</evidence>
<dbReference type="Pfam" id="PF13568">
    <property type="entry name" value="OMP_b-brl_2"/>
    <property type="match status" value="1"/>
</dbReference>
<protein>
    <submittedName>
        <fullName evidence="2">Outer membrane beta-barrel protein</fullName>
    </submittedName>
</protein>
<evidence type="ECO:0000313" key="3">
    <source>
        <dbReference type="Proteomes" id="UP001172083"/>
    </source>
</evidence>
<sequence length="210" mass="23760">MKNCIIIFFLFFVSSYTVAQTRLGLRISPTISANRLESKADSLDLANNGAALRFIAGIFADKYLGGSYYFSTGLFYAPKRVSYEVTNNLTGSKTKEIYNLQYVLLPLSLKLLTSEIALDTRLYFQVGVNLEVKIHEEAVRTSELYVNKFRNLEASSLLGLGVERRISTNVNLYGGFTYYRGLFNVASSRSDQPELIVKNDLFSLDFMIRF</sequence>
<dbReference type="Proteomes" id="UP001172083">
    <property type="component" value="Unassembled WGS sequence"/>
</dbReference>